<dbReference type="Gene3D" id="1.20.58.1480">
    <property type="match status" value="1"/>
</dbReference>
<keyword evidence="5 10" id="KW-0378">Hydrolase</keyword>
<dbReference type="EC" id="3.4.21.53" evidence="10 11"/>
<dbReference type="GO" id="GO:0034605">
    <property type="term" value="P:cellular response to heat"/>
    <property type="evidence" value="ECO:0007669"/>
    <property type="project" value="UniProtKB-UniRule"/>
</dbReference>
<evidence type="ECO:0000256" key="4">
    <source>
        <dbReference type="ARBA" id="ARBA00022741"/>
    </source>
</evidence>
<evidence type="ECO:0000256" key="8">
    <source>
        <dbReference type="ARBA" id="ARBA00023016"/>
    </source>
</evidence>
<evidence type="ECO:0000313" key="20">
    <source>
        <dbReference type="Proteomes" id="UP000663929"/>
    </source>
</evidence>
<evidence type="ECO:0000256" key="13">
    <source>
        <dbReference type="PIRSR" id="PIRSR001174-2"/>
    </source>
</evidence>
<dbReference type="Pfam" id="PF02190">
    <property type="entry name" value="LON_substr_bdg"/>
    <property type="match status" value="1"/>
</dbReference>
<dbReference type="GO" id="GO:0004252">
    <property type="term" value="F:serine-type endopeptidase activity"/>
    <property type="evidence" value="ECO:0007669"/>
    <property type="project" value="UniProtKB-UniRule"/>
</dbReference>
<dbReference type="Pfam" id="PF05362">
    <property type="entry name" value="Lon_C"/>
    <property type="match status" value="1"/>
</dbReference>
<evidence type="ECO:0000256" key="9">
    <source>
        <dbReference type="ARBA" id="ARBA00050665"/>
    </source>
</evidence>
<dbReference type="InterPro" id="IPR027065">
    <property type="entry name" value="Lon_Prtase"/>
</dbReference>
<dbReference type="GO" id="GO:0043565">
    <property type="term" value="F:sequence-specific DNA binding"/>
    <property type="evidence" value="ECO:0007669"/>
    <property type="project" value="UniProtKB-UniRule"/>
</dbReference>
<keyword evidence="6 10" id="KW-0720">Serine protease</keyword>
<dbReference type="InterPro" id="IPR004815">
    <property type="entry name" value="Lon_bac/euk-typ"/>
</dbReference>
<dbReference type="PIRSF" id="PIRSF001174">
    <property type="entry name" value="Lon_proteas"/>
    <property type="match status" value="1"/>
</dbReference>
<dbReference type="Gene3D" id="1.10.8.60">
    <property type="match status" value="1"/>
</dbReference>
<dbReference type="KEGG" id="scor:J3U87_26835"/>
<dbReference type="GO" id="GO:0004176">
    <property type="term" value="F:ATP-dependent peptidase activity"/>
    <property type="evidence" value="ECO:0007669"/>
    <property type="project" value="UniProtKB-UniRule"/>
</dbReference>
<evidence type="ECO:0000256" key="16">
    <source>
        <dbReference type="SAM" id="MobiDB-lite"/>
    </source>
</evidence>
<dbReference type="GO" id="GO:0016887">
    <property type="term" value="F:ATP hydrolysis activity"/>
    <property type="evidence" value="ECO:0007669"/>
    <property type="project" value="UniProtKB-UniRule"/>
</dbReference>
<comment type="subunit">
    <text evidence="10 11">Homohexamer. Organized in a ring with a central cavity.</text>
</comment>
<comment type="function">
    <text evidence="10">ATP-dependent serine protease that mediates the selective degradation of mutant and abnormal proteins as well as certain short-lived regulatory proteins. Required for cellular homeostasis and for survival from DNA damage and developmental changes induced by stress. Degrades polypeptides processively to yield small peptide fragments that are 5 to 10 amino acids long. Binds to DNA in a double-stranded, site-specific manner.</text>
</comment>
<dbReference type="PANTHER" id="PTHR10046">
    <property type="entry name" value="ATP DEPENDENT LON PROTEASE FAMILY MEMBER"/>
    <property type="match status" value="1"/>
</dbReference>
<dbReference type="Gene3D" id="2.30.130.40">
    <property type="entry name" value="LON domain-like"/>
    <property type="match status" value="1"/>
</dbReference>
<dbReference type="FunFam" id="3.40.50.300:FF:000021">
    <property type="entry name" value="Lon protease homolog"/>
    <property type="match status" value="1"/>
</dbReference>
<accession>A0A8A4TI97</accession>
<dbReference type="InterPro" id="IPR003593">
    <property type="entry name" value="AAA+_ATPase"/>
</dbReference>
<evidence type="ECO:0000256" key="1">
    <source>
        <dbReference type="ARBA" id="ARBA00004496"/>
    </source>
</evidence>
<keyword evidence="2 10" id="KW-0963">Cytoplasm</keyword>
<evidence type="ECO:0000256" key="5">
    <source>
        <dbReference type="ARBA" id="ARBA00022801"/>
    </source>
</evidence>
<comment type="induction">
    <text evidence="10">By heat shock.</text>
</comment>
<dbReference type="PROSITE" id="PS51786">
    <property type="entry name" value="LON_PROTEOLYTIC"/>
    <property type="match status" value="1"/>
</dbReference>
<dbReference type="InterPro" id="IPR008268">
    <property type="entry name" value="Peptidase_S16_AS"/>
</dbReference>
<reference evidence="19" key="1">
    <citation type="submission" date="2021-03" db="EMBL/GenBank/DDBJ databases">
        <title>Acanthopleuribacteraceae sp. M133.</title>
        <authorList>
            <person name="Wang G."/>
        </authorList>
    </citation>
    <scope>NUCLEOTIDE SEQUENCE</scope>
    <source>
        <strain evidence="19">M133</strain>
    </source>
</reference>
<dbReference type="InterPro" id="IPR003959">
    <property type="entry name" value="ATPase_AAA_core"/>
</dbReference>
<evidence type="ECO:0000256" key="7">
    <source>
        <dbReference type="ARBA" id="ARBA00022840"/>
    </source>
</evidence>
<dbReference type="InterPro" id="IPR054594">
    <property type="entry name" value="Lon_lid"/>
</dbReference>
<dbReference type="GO" id="GO:0005737">
    <property type="term" value="C:cytoplasm"/>
    <property type="evidence" value="ECO:0007669"/>
    <property type="project" value="UniProtKB-SubCell"/>
</dbReference>
<sequence>MSEQLDTKDEIHTYPLLALKNVVVFPETPKSLFFNRPQSLEAIKEAVTRKRPVLVVTMKSPDRDVKSRDDLHQMGVIGRIAKVQRLPNGAVQALLEPSQRASVLAVDLNGPFFTAKARPVSSRESADLELPQLVQALKHEVFNHLDMEKKHQQIQWNEELDRKDVPAGRFADAVAPMLNASLDELQDILETLDTRERVEKVYTLLYKEIQQRKFEKDLKARIEEQVGKRQKEYFLNEQMRAIQEEMGESPENAEFDAIAKAIEEAEMPEAVRETAEKELAKLRRIGLQSHEATPVRNYLDWLTSVPWSKATEDNLSVHHTEEILNEDHYGLDKPKERIIEYLAVSQAVGALKGPIICLSGPPGVGKTSFAKSIARSLGREFARISLGGVRDEAEIRGHRRTYIGAMPGKIIQTMKKVKTVNPVLLLDEIDKISNYFGGGPTAALLEVLDPEQNHTFMDHYLEVEYDLSKVLFICTANDLGTVPLPLRDRMEIIELSGYTELEKVHIANRYLIPKQMKENGLVDDQLQIPGKLLLEVIRGYTREAGVRGLDRTISKLCRKAVTDRLKSGKEKKIRLTRRKVQNYLGIAPFSHQKLEQENMPGMVTGLAWTSVGGETLSIEVQAMKGTGKLSLTGKLGDVMKESAQAALSYVRANANDLGIYGKSFKNMDIHIHVPAGGTPKDGPSAGIALAGGLVSALTGIPIHWNVGLTGEITLRGNVLPIGGLKEKLMAALRANLDKVLIPVQNEKDLAEVPAEIRDRLQIVTVKHVSEVFPVLLEHLPIPVKEPEGENSERQGAFVPDRIESGSSQPSGMD</sequence>
<dbReference type="InterPro" id="IPR027543">
    <property type="entry name" value="Lon_bac"/>
</dbReference>
<dbReference type="AlphaFoldDB" id="A0A8A4TI97"/>
<dbReference type="InterPro" id="IPR015947">
    <property type="entry name" value="PUA-like_sf"/>
</dbReference>
<evidence type="ECO:0000256" key="11">
    <source>
        <dbReference type="PIRNR" id="PIRNR001174"/>
    </source>
</evidence>
<dbReference type="PROSITE" id="PS51787">
    <property type="entry name" value="LON_N"/>
    <property type="match status" value="1"/>
</dbReference>
<dbReference type="InterPro" id="IPR020568">
    <property type="entry name" value="Ribosomal_Su5_D2-typ_SF"/>
</dbReference>
<dbReference type="InterPro" id="IPR046336">
    <property type="entry name" value="Lon_prtase_N_sf"/>
</dbReference>
<evidence type="ECO:0000256" key="14">
    <source>
        <dbReference type="PROSITE-ProRule" id="PRU01122"/>
    </source>
</evidence>
<evidence type="ECO:0000256" key="12">
    <source>
        <dbReference type="PIRSR" id="PIRSR001174-1"/>
    </source>
</evidence>
<dbReference type="SUPFAM" id="SSF88697">
    <property type="entry name" value="PUA domain-like"/>
    <property type="match status" value="1"/>
</dbReference>
<keyword evidence="8 10" id="KW-0346">Stress response</keyword>
<evidence type="ECO:0000256" key="15">
    <source>
        <dbReference type="RuleBase" id="RU000591"/>
    </source>
</evidence>
<dbReference type="Pfam" id="PF00004">
    <property type="entry name" value="AAA"/>
    <property type="match status" value="1"/>
</dbReference>
<keyword evidence="4 10" id="KW-0547">Nucleotide-binding</keyword>
<proteinExistence type="evidence at transcript level"/>
<dbReference type="Pfam" id="PF22667">
    <property type="entry name" value="Lon_lid"/>
    <property type="match status" value="1"/>
</dbReference>
<dbReference type="SMART" id="SM00382">
    <property type="entry name" value="AAA"/>
    <property type="match status" value="1"/>
</dbReference>
<dbReference type="Gene3D" id="3.40.50.300">
    <property type="entry name" value="P-loop containing nucleotide triphosphate hydrolases"/>
    <property type="match status" value="1"/>
</dbReference>
<feature type="domain" description="Lon N-terminal" evidence="18">
    <location>
        <begin position="14"/>
        <end position="209"/>
    </location>
</feature>
<organism evidence="19 20">
    <name type="scientific">Sulfidibacter corallicola</name>
    <dbReference type="NCBI Taxonomy" id="2818388"/>
    <lineage>
        <taxon>Bacteria</taxon>
        <taxon>Pseudomonadati</taxon>
        <taxon>Acidobacteriota</taxon>
        <taxon>Holophagae</taxon>
        <taxon>Acanthopleuribacterales</taxon>
        <taxon>Acanthopleuribacteraceae</taxon>
        <taxon>Sulfidibacter</taxon>
    </lineage>
</organism>
<dbReference type="PROSITE" id="PS01046">
    <property type="entry name" value="LON_SER"/>
    <property type="match status" value="1"/>
</dbReference>
<dbReference type="InterPro" id="IPR008269">
    <property type="entry name" value="Lon_proteolytic"/>
</dbReference>
<dbReference type="EMBL" id="CP071793">
    <property type="protein sequence ID" value="QTD49217.1"/>
    <property type="molecule type" value="Genomic_DNA"/>
</dbReference>
<dbReference type="PRINTS" id="PR00830">
    <property type="entry name" value="ENDOLAPTASE"/>
</dbReference>
<dbReference type="InterPro" id="IPR014721">
    <property type="entry name" value="Ribsml_uS5_D2-typ_fold_subgr"/>
</dbReference>
<dbReference type="InterPro" id="IPR027417">
    <property type="entry name" value="P-loop_NTPase"/>
</dbReference>
<evidence type="ECO:0000256" key="6">
    <source>
        <dbReference type="ARBA" id="ARBA00022825"/>
    </source>
</evidence>
<feature type="binding site" evidence="10 13">
    <location>
        <begin position="360"/>
        <end position="367"/>
    </location>
    <ligand>
        <name>ATP</name>
        <dbReference type="ChEBI" id="CHEBI:30616"/>
    </ligand>
</feature>
<dbReference type="GO" id="GO:0006515">
    <property type="term" value="P:protein quality control for misfolded or incompletely synthesized proteins"/>
    <property type="evidence" value="ECO:0007669"/>
    <property type="project" value="UniProtKB-UniRule"/>
</dbReference>
<feature type="compositionally biased region" description="Polar residues" evidence="16">
    <location>
        <begin position="804"/>
        <end position="813"/>
    </location>
</feature>
<feature type="active site" evidence="10 12">
    <location>
        <position position="727"/>
    </location>
</feature>
<dbReference type="InterPro" id="IPR003111">
    <property type="entry name" value="Lon_prtase_N"/>
</dbReference>
<comment type="subcellular location">
    <subcellularLocation>
        <location evidence="1 10 11">Cytoplasm</location>
    </subcellularLocation>
</comment>
<evidence type="ECO:0000259" key="18">
    <source>
        <dbReference type="PROSITE" id="PS51787"/>
    </source>
</evidence>
<keyword evidence="3 10" id="KW-0645">Protease</keyword>
<comment type="similarity">
    <text evidence="10 11 14 15">Belongs to the peptidase S16 family.</text>
</comment>
<dbReference type="RefSeq" id="WP_237378860.1">
    <property type="nucleotide sequence ID" value="NZ_CP071793.1"/>
</dbReference>
<dbReference type="CDD" id="cd19500">
    <property type="entry name" value="RecA-like_Lon"/>
    <property type="match status" value="1"/>
</dbReference>
<dbReference type="SMART" id="SM00464">
    <property type="entry name" value="LON"/>
    <property type="match status" value="1"/>
</dbReference>
<feature type="region of interest" description="Disordered" evidence="16">
    <location>
        <begin position="784"/>
        <end position="813"/>
    </location>
</feature>
<dbReference type="Proteomes" id="UP000663929">
    <property type="component" value="Chromosome"/>
</dbReference>
<dbReference type="SUPFAM" id="SSF54211">
    <property type="entry name" value="Ribosomal protein S5 domain 2-like"/>
    <property type="match status" value="1"/>
</dbReference>
<evidence type="ECO:0000256" key="3">
    <source>
        <dbReference type="ARBA" id="ARBA00022670"/>
    </source>
</evidence>
<feature type="active site" evidence="10 12">
    <location>
        <position position="684"/>
    </location>
</feature>
<protein>
    <recommendedName>
        <fullName evidence="10 11">Lon protease</fullName>
        <ecNumber evidence="10 11">3.4.21.53</ecNumber>
    </recommendedName>
    <alternativeName>
        <fullName evidence="10">ATP-dependent protease La</fullName>
    </alternativeName>
</protein>
<evidence type="ECO:0000313" key="19">
    <source>
        <dbReference type="EMBL" id="QTD49217.1"/>
    </source>
</evidence>
<feature type="domain" description="Lon proteolytic" evidence="17">
    <location>
        <begin position="597"/>
        <end position="778"/>
    </location>
</feature>
<dbReference type="NCBIfam" id="TIGR00763">
    <property type="entry name" value="lon"/>
    <property type="match status" value="1"/>
</dbReference>
<dbReference type="GO" id="GO:0005524">
    <property type="term" value="F:ATP binding"/>
    <property type="evidence" value="ECO:0007669"/>
    <property type="project" value="UniProtKB-UniRule"/>
</dbReference>
<evidence type="ECO:0000259" key="17">
    <source>
        <dbReference type="PROSITE" id="PS51786"/>
    </source>
</evidence>
<evidence type="ECO:0000256" key="2">
    <source>
        <dbReference type="ARBA" id="ARBA00022490"/>
    </source>
</evidence>
<name>A0A8A4TI97_SULCO</name>
<evidence type="ECO:0000256" key="10">
    <source>
        <dbReference type="HAMAP-Rule" id="MF_01973"/>
    </source>
</evidence>
<keyword evidence="20" id="KW-1185">Reference proteome</keyword>
<dbReference type="HAMAP" id="MF_01973">
    <property type="entry name" value="lon_bact"/>
    <property type="match status" value="1"/>
</dbReference>
<dbReference type="SUPFAM" id="SSF52540">
    <property type="entry name" value="P-loop containing nucleoside triphosphate hydrolases"/>
    <property type="match status" value="1"/>
</dbReference>
<keyword evidence="7 10" id="KW-0067">ATP-binding</keyword>
<dbReference type="Gene3D" id="3.30.230.10">
    <property type="match status" value="1"/>
</dbReference>
<comment type="catalytic activity">
    <reaction evidence="9 10 11 14">
        <text>Hydrolysis of proteins in presence of ATP.</text>
        <dbReference type="EC" id="3.4.21.53"/>
    </reaction>
</comment>
<dbReference type="Gene3D" id="1.20.5.5270">
    <property type="match status" value="1"/>
</dbReference>
<gene>
    <name evidence="10 19" type="primary">lon</name>
    <name evidence="19" type="ORF">J3U87_26835</name>
</gene>